<gene>
    <name evidence="7" type="ORF">RW095_14000</name>
</gene>
<dbReference type="SUPFAM" id="SSF54373">
    <property type="entry name" value="FAD-linked reductases, C-terminal domain"/>
    <property type="match status" value="1"/>
</dbReference>
<feature type="domain" description="Aminomethyltransferase C-terminal" evidence="5">
    <location>
        <begin position="721"/>
        <end position="801"/>
    </location>
</feature>
<dbReference type="Pfam" id="PF01571">
    <property type="entry name" value="GCV_T"/>
    <property type="match status" value="1"/>
</dbReference>
<protein>
    <submittedName>
        <fullName evidence="7">FAD-dependent oxidoreductase</fullName>
    </submittedName>
</protein>
<dbReference type="Pfam" id="PF16350">
    <property type="entry name" value="FAO_M"/>
    <property type="match status" value="1"/>
</dbReference>
<dbReference type="Gene3D" id="2.40.30.110">
    <property type="entry name" value="Aminomethyltransferase beta-barrel domains"/>
    <property type="match status" value="1"/>
</dbReference>
<evidence type="ECO:0000259" key="4">
    <source>
        <dbReference type="Pfam" id="PF01571"/>
    </source>
</evidence>
<dbReference type="InterPro" id="IPR032503">
    <property type="entry name" value="FAO_M"/>
</dbReference>
<evidence type="ECO:0000259" key="6">
    <source>
        <dbReference type="Pfam" id="PF16350"/>
    </source>
</evidence>
<evidence type="ECO:0000313" key="8">
    <source>
        <dbReference type="Proteomes" id="UP001302652"/>
    </source>
</evidence>
<dbReference type="Pfam" id="PF01266">
    <property type="entry name" value="DAO"/>
    <property type="match status" value="1"/>
</dbReference>
<dbReference type="Proteomes" id="UP001302652">
    <property type="component" value="Chromosome 2"/>
</dbReference>
<comment type="similarity">
    <text evidence="1">Belongs to the GcvT family.</text>
</comment>
<dbReference type="Gene3D" id="3.30.70.1400">
    <property type="entry name" value="Aminomethyltransferase beta-barrel domains"/>
    <property type="match status" value="1"/>
</dbReference>
<dbReference type="InterPro" id="IPR036188">
    <property type="entry name" value="FAD/NAD-bd_sf"/>
</dbReference>
<evidence type="ECO:0000313" key="7">
    <source>
        <dbReference type="EMBL" id="WOD16967.1"/>
    </source>
</evidence>
<evidence type="ECO:0000256" key="1">
    <source>
        <dbReference type="ARBA" id="ARBA00008609"/>
    </source>
</evidence>
<feature type="domain" description="GCVT N-terminal" evidence="4">
    <location>
        <begin position="430"/>
        <end position="701"/>
    </location>
</feature>
<evidence type="ECO:0000259" key="5">
    <source>
        <dbReference type="Pfam" id="PF08669"/>
    </source>
</evidence>
<accession>A0ABZ0EKX0</accession>
<proteinExistence type="inferred from homology"/>
<evidence type="ECO:0000259" key="3">
    <source>
        <dbReference type="Pfam" id="PF01266"/>
    </source>
</evidence>
<reference evidence="7 8" key="1">
    <citation type="submission" date="2023-10" db="EMBL/GenBank/DDBJ databases">
        <title>Surface-active antibiotics is a multifunctional adaptation for post-fire microbes.</title>
        <authorList>
            <person name="Liu M.D."/>
            <person name="Du Y."/>
            <person name="Koupaei S.K."/>
            <person name="Kim N.R."/>
            <person name="Zhang W."/>
            <person name="Traxler M.F."/>
        </authorList>
    </citation>
    <scope>NUCLEOTIDE SEQUENCE [LARGE SCALE GENOMIC DNA]</scope>
    <source>
        <strain evidence="7 8">F3</strain>
    </source>
</reference>
<feature type="domain" description="FAD dependent oxidoreductase" evidence="3">
    <location>
        <begin position="9"/>
        <end position="368"/>
    </location>
</feature>
<dbReference type="SUPFAM" id="SSF51905">
    <property type="entry name" value="FAD/NAD(P)-binding domain"/>
    <property type="match status" value="1"/>
</dbReference>
<dbReference type="EMBL" id="CP136512">
    <property type="protein sequence ID" value="WOD16967.1"/>
    <property type="molecule type" value="Genomic_DNA"/>
</dbReference>
<dbReference type="InterPro" id="IPR006076">
    <property type="entry name" value="FAD-dep_OxRdtase"/>
</dbReference>
<feature type="domain" description="FAD dependent oxidoreductase central" evidence="6">
    <location>
        <begin position="371"/>
        <end position="425"/>
    </location>
</feature>
<sequence length="809" mass="88827">MSDLPKNARVVVIGGGAVGASVLYHLTLRGWKDVVLLEANELTAGSTWHAAGNVPTFSGNGEIMRLQAYSADLYTRLGELAEYPINYHVTGSVRLAHEGERMEEYRQVMARGAYIGVPFEMLTPAQLKEIYPFIELDGLVGALWDPRDGDIDPAQLTQALARAARNGGARVFRHCPVTGLRQRDTAGWTVECKLGIIDADIIVNAAGYYAPKIGDMMGRSIPSVVLEHQYLITAEIDELKARGKPLPLLRDPEESYYLRQERNALLLGPYERERAKAQWIDGLPEDFSFQLFGDDLDRIENYIADACARIPMLADAGIQKVINGPVPYTPDGNPLIGPVPNVENAFEACAFSFGITQAGGAGKLLADMIVDGQPEWELWSCDPRRFTAHADAEYTRAKAIEVYENEYAIGFPQEERPAGRPAKTSPTNGRLQAKGALFGARNGWERPTWYVREQDDAAAKPTFSRPGWFDAVAEECDAVMNHVALIDLTGFSRFEISGPGAAAWLDTMITGRVPAVGRVGLSYMCNAVGGVLIEVTIAHLAENQLWVISASTGEWHDRDWLNRHLPKDGSVKMTEQTNAYGTLSLVGPKSRDVLAKVIDISLNNSDFPWMQAKPAAVNGNGLWAFRVNYTGELGYELHVPMDSMLGVYDAIHAAEPTLRDFGIYALDSLRLEKCYRSWKQDISIETTPLEASLDRFVSFKKDTQFIGRSKLEQQKASGVTKKIVPMLVDETDADACFGAAVRDKTGKVVGYVSSGGFGHRIKQSIALGFVSTENAVPGTELEIEILGKFTRAVVASEPLYDPDNSKLKA</sequence>
<evidence type="ECO:0000256" key="2">
    <source>
        <dbReference type="ARBA" id="ARBA00023002"/>
    </source>
</evidence>
<dbReference type="RefSeq" id="WP_317019554.1">
    <property type="nucleotide sequence ID" value="NZ_CP136512.1"/>
</dbReference>
<dbReference type="Gene3D" id="3.30.9.10">
    <property type="entry name" value="D-Amino Acid Oxidase, subunit A, domain 2"/>
    <property type="match status" value="1"/>
</dbReference>
<dbReference type="SUPFAM" id="SSF103025">
    <property type="entry name" value="Folate-binding domain"/>
    <property type="match status" value="1"/>
</dbReference>
<dbReference type="PANTHER" id="PTHR43757:SF2">
    <property type="entry name" value="AMINOMETHYLTRANSFERASE, MITOCHONDRIAL"/>
    <property type="match status" value="1"/>
</dbReference>
<dbReference type="SUPFAM" id="SSF101790">
    <property type="entry name" value="Aminomethyltransferase beta-barrel domain"/>
    <property type="match status" value="1"/>
</dbReference>
<organism evidence="7 8">
    <name type="scientific">Paraburkholderia kirstenboschensis</name>
    <dbReference type="NCBI Taxonomy" id="1245436"/>
    <lineage>
        <taxon>Bacteria</taxon>
        <taxon>Pseudomonadati</taxon>
        <taxon>Pseudomonadota</taxon>
        <taxon>Betaproteobacteria</taxon>
        <taxon>Burkholderiales</taxon>
        <taxon>Burkholderiaceae</taxon>
        <taxon>Paraburkholderia</taxon>
    </lineage>
</organism>
<dbReference type="InterPro" id="IPR028896">
    <property type="entry name" value="GcvT/YgfZ/DmdA"/>
</dbReference>
<dbReference type="InterPro" id="IPR027266">
    <property type="entry name" value="TrmE/GcvT-like"/>
</dbReference>
<dbReference type="InterPro" id="IPR006222">
    <property type="entry name" value="GCVT_N"/>
</dbReference>
<name>A0ABZ0EKX0_9BURK</name>
<keyword evidence="2" id="KW-0560">Oxidoreductase</keyword>
<keyword evidence="8" id="KW-1185">Reference proteome</keyword>
<dbReference type="Gene3D" id="3.50.50.60">
    <property type="entry name" value="FAD/NAD(P)-binding domain"/>
    <property type="match status" value="1"/>
</dbReference>
<dbReference type="InterPro" id="IPR013977">
    <property type="entry name" value="GcvT_C"/>
</dbReference>
<dbReference type="InterPro" id="IPR029043">
    <property type="entry name" value="GcvT/YgfZ_C"/>
</dbReference>
<dbReference type="PANTHER" id="PTHR43757">
    <property type="entry name" value="AMINOMETHYLTRANSFERASE"/>
    <property type="match status" value="1"/>
</dbReference>
<dbReference type="Pfam" id="PF08669">
    <property type="entry name" value="GCV_T_C"/>
    <property type="match status" value="1"/>
</dbReference>
<dbReference type="Gene3D" id="3.30.1360.120">
    <property type="entry name" value="Probable tRNA modification gtpase trme, domain 1"/>
    <property type="match status" value="1"/>
</dbReference>